<dbReference type="EMBL" id="CP091512">
    <property type="protein sequence ID" value="UOO93150.1"/>
    <property type="molecule type" value="Genomic_DNA"/>
</dbReference>
<name>A0ABY4EDY4_VITST</name>
<proteinExistence type="predicted"/>
<sequence length="90" mass="9749">MKFLVLVPMLLASASLIAAPITSNSSSNDWSKASASERSEYAKYVIKSLDGKYQAETLISCITKDFTDSRNQVFKISKIAGGCHTNLSAK</sequence>
<keyword evidence="3" id="KW-1185">Reference proteome</keyword>
<evidence type="ECO:0000313" key="2">
    <source>
        <dbReference type="EMBL" id="UOO93150.1"/>
    </source>
</evidence>
<reference evidence="2" key="2">
    <citation type="journal article" date="2022" name="Res Sq">
        <title>Evolution of multicellular longitudinally dividing oral cavity symbionts (Neisseriaceae).</title>
        <authorList>
            <person name="Nyongesa S."/>
            <person name="Weber P."/>
            <person name="Bernet E."/>
            <person name="Pullido F."/>
            <person name="Nieckarz M."/>
            <person name="Delaby M."/>
            <person name="Nieves C."/>
            <person name="Viehboeck T."/>
            <person name="Krause N."/>
            <person name="Rivera-Millot A."/>
            <person name="Nakamura A."/>
            <person name="Vischer N."/>
            <person name="VanNieuwenhze M."/>
            <person name="Brun Y."/>
            <person name="Cava F."/>
            <person name="Bulgheresi S."/>
            <person name="Veyrier F."/>
        </authorList>
    </citation>
    <scope>NUCLEOTIDE SEQUENCE</scope>
    <source>
        <strain evidence="2">SAG 1488-6</strain>
    </source>
</reference>
<protein>
    <submittedName>
        <fullName evidence="2">Uncharacterized protein</fullName>
    </submittedName>
</protein>
<dbReference type="Proteomes" id="UP000832034">
    <property type="component" value="Chromosome"/>
</dbReference>
<feature type="chain" id="PRO_5046171660" evidence="1">
    <location>
        <begin position="19"/>
        <end position="90"/>
    </location>
</feature>
<accession>A0ABY4EDY4</accession>
<evidence type="ECO:0000256" key="1">
    <source>
        <dbReference type="SAM" id="SignalP"/>
    </source>
</evidence>
<reference evidence="2" key="1">
    <citation type="submission" date="2021-12" db="EMBL/GenBank/DDBJ databases">
        <authorList>
            <person name="Veyrier F.J."/>
        </authorList>
    </citation>
    <scope>NUCLEOTIDE SEQUENCE</scope>
    <source>
        <strain evidence="2">SAG 1488-6</strain>
    </source>
</reference>
<keyword evidence="1" id="KW-0732">Signal</keyword>
<feature type="signal peptide" evidence="1">
    <location>
        <begin position="1"/>
        <end position="18"/>
    </location>
</feature>
<gene>
    <name evidence="2" type="ORF">LVJ81_03715</name>
</gene>
<dbReference type="RefSeq" id="WP_104931280.1">
    <property type="nucleotide sequence ID" value="NZ_CP091512.1"/>
</dbReference>
<organism evidence="2 3">
    <name type="scientific">Vitreoscilla stercoraria</name>
    <dbReference type="NCBI Taxonomy" id="61"/>
    <lineage>
        <taxon>Bacteria</taxon>
        <taxon>Pseudomonadati</taxon>
        <taxon>Pseudomonadota</taxon>
        <taxon>Betaproteobacteria</taxon>
        <taxon>Neisseriales</taxon>
        <taxon>Neisseriaceae</taxon>
        <taxon>Vitreoscilla</taxon>
    </lineage>
</organism>
<evidence type="ECO:0000313" key="3">
    <source>
        <dbReference type="Proteomes" id="UP000832034"/>
    </source>
</evidence>